<comment type="caution">
    <text evidence="2">The sequence shown here is derived from an EMBL/GenBank/DDBJ whole genome shotgun (WGS) entry which is preliminary data.</text>
</comment>
<feature type="region of interest" description="Disordered" evidence="1">
    <location>
        <begin position="37"/>
        <end position="115"/>
    </location>
</feature>
<feature type="compositionally biased region" description="Basic and acidic residues" evidence="1">
    <location>
        <begin position="37"/>
        <end position="46"/>
    </location>
</feature>
<dbReference type="Gramene" id="GBG77744">
    <property type="protein sequence ID" value="GBG77744"/>
    <property type="gene ID" value="CBR_g24191"/>
</dbReference>
<dbReference type="AlphaFoldDB" id="A0A388L630"/>
<proteinExistence type="predicted"/>
<feature type="region of interest" description="Disordered" evidence="1">
    <location>
        <begin position="1"/>
        <end position="25"/>
    </location>
</feature>
<evidence type="ECO:0008006" key="4">
    <source>
        <dbReference type="Google" id="ProtNLM"/>
    </source>
</evidence>
<accession>A0A388L630</accession>
<dbReference type="OrthoDB" id="691673at2759"/>
<gene>
    <name evidence="2" type="ORF">CBR_g24191</name>
</gene>
<feature type="compositionally biased region" description="Polar residues" evidence="1">
    <location>
        <begin position="8"/>
        <end position="23"/>
    </location>
</feature>
<evidence type="ECO:0000313" key="2">
    <source>
        <dbReference type="EMBL" id="GBG77744.1"/>
    </source>
</evidence>
<sequence length="191" mass="20898">MGIHRLTQDGSGPTTGIGEQQLNEGLAYSYPTVGRERKALEVERRTPVQTTSRQEPSGDNRECGGKGTTIAVGSEDEALNDGERSRDTVASGGGGRMLTLEVRGSTGERRKGGKSTVALKKSTLWPLKERVLLTQISGEDNALMSDAEGAQQHMTRGKHYDWIANRMKDEGYTRTGKDFWKKSVELQKKAS</sequence>
<organism evidence="2 3">
    <name type="scientific">Chara braunii</name>
    <name type="common">Braun's stonewort</name>
    <dbReference type="NCBI Taxonomy" id="69332"/>
    <lineage>
        <taxon>Eukaryota</taxon>
        <taxon>Viridiplantae</taxon>
        <taxon>Streptophyta</taxon>
        <taxon>Charophyceae</taxon>
        <taxon>Charales</taxon>
        <taxon>Characeae</taxon>
        <taxon>Chara</taxon>
    </lineage>
</organism>
<evidence type="ECO:0000256" key="1">
    <source>
        <dbReference type="SAM" id="MobiDB-lite"/>
    </source>
</evidence>
<reference evidence="2 3" key="1">
    <citation type="journal article" date="2018" name="Cell">
        <title>The Chara Genome: Secondary Complexity and Implications for Plant Terrestrialization.</title>
        <authorList>
            <person name="Nishiyama T."/>
            <person name="Sakayama H."/>
            <person name="Vries J.D."/>
            <person name="Buschmann H."/>
            <person name="Saint-Marcoux D."/>
            <person name="Ullrich K.K."/>
            <person name="Haas F.B."/>
            <person name="Vanderstraeten L."/>
            <person name="Becker D."/>
            <person name="Lang D."/>
            <person name="Vosolsobe S."/>
            <person name="Rombauts S."/>
            <person name="Wilhelmsson P.K.I."/>
            <person name="Janitza P."/>
            <person name="Kern R."/>
            <person name="Heyl A."/>
            <person name="Rumpler F."/>
            <person name="Villalobos L.I.A.C."/>
            <person name="Clay J.M."/>
            <person name="Skokan R."/>
            <person name="Toyoda A."/>
            <person name="Suzuki Y."/>
            <person name="Kagoshima H."/>
            <person name="Schijlen E."/>
            <person name="Tajeshwar N."/>
            <person name="Catarino B."/>
            <person name="Hetherington A.J."/>
            <person name="Saltykova A."/>
            <person name="Bonnot C."/>
            <person name="Breuninger H."/>
            <person name="Symeonidi A."/>
            <person name="Radhakrishnan G.V."/>
            <person name="Van Nieuwerburgh F."/>
            <person name="Deforce D."/>
            <person name="Chang C."/>
            <person name="Karol K.G."/>
            <person name="Hedrich R."/>
            <person name="Ulvskov P."/>
            <person name="Glockner G."/>
            <person name="Delwiche C.F."/>
            <person name="Petrasek J."/>
            <person name="Van de Peer Y."/>
            <person name="Friml J."/>
            <person name="Beilby M."/>
            <person name="Dolan L."/>
            <person name="Kohara Y."/>
            <person name="Sugano S."/>
            <person name="Fujiyama A."/>
            <person name="Delaux P.-M."/>
            <person name="Quint M."/>
            <person name="TheiBen G."/>
            <person name="Hagemann M."/>
            <person name="Harholt J."/>
            <person name="Dunand C."/>
            <person name="Zachgo S."/>
            <person name="Langdale J."/>
            <person name="Maumus F."/>
            <person name="Straeten D.V.D."/>
            <person name="Gould S.B."/>
            <person name="Rensing S.A."/>
        </authorList>
    </citation>
    <scope>NUCLEOTIDE SEQUENCE [LARGE SCALE GENOMIC DNA]</scope>
    <source>
        <strain evidence="2 3">S276</strain>
    </source>
</reference>
<dbReference type="Proteomes" id="UP000265515">
    <property type="component" value="Unassembled WGS sequence"/>
</dbReference>
<protein>
    <recommendedName>
        <fullName evidence="4">Myb/SANT-like domain-containing protein</fullName>
    </recommendedName>
</protein>
<keyword evidence="3" id="KW-1185">Reference proteome</keyword>
<evidence type="ECO:0000313" key="3">
    <source>
        <dbReference type="Proteomes" id="UP000265515"/>
    </source>
</evidence>
<name>A0A388L630_CHABU</name>
<dbReference type="EMBL" id="BFEA01000276">
    <property type="protein sequence ID" value="GBG77744.1"/>
    <property type="molecule type" value="Genomic_DNA"/>
</dbReference>